<name>A0ACB6ZVQ6_THEGA</name>
<organism evidence="1 2">
    <name type="scientific">Thelephora ganbajun</name>
    <name type="common">Ganba fungus</name>
    <dbReference type="NCBI Taxonomy" id="370292"/>
    <lineage>
        <taxon>Eukaryota</taxon>
        <taxon>Fungi</taxon>
        <taxon>Dikarya</taxon>
        <taxon>Basidiomycota</taxon>
        <taxon>Agaricomycotina</taxon>
        <taxon>Agaricomycetes</taxon>
        <taxon>Thelephorales</taxon>
        <taxon>Thelephoraceae</taxon>
        <taxon>Thelephora</taxon>
    </lineage>
</organism>
<evidence type="ECO:0000313" key="1">
    <source>
        <dbReference type="EMBL" id="KAF9653191.1"/>
    </source>
</evidence>
<comment type="caution">
    <text evidence="1">The sequence shown here is derived from an EMBL/GenBank/DDBJ whole genome shotgun (WGS) entry which is preliminary data.</text>
</comment>
<accession>A0ACB6ZVQ6</accession>
<gene>
    <name evidence="1" type="ORF">BDM02DRAFT_3183144</name>
</gene>
<sequence>MATLAQMSIPSGAPGPMEFSIFDKLTRLFQPSGLVITNDSWQHRHHAAMRNNDAANGETHFSVQMVSEAFRGKNTLQRHRMVNAALADEFKGALHALSLITKTPEELPKDA</sequence>
<reference evidence="1" key="2">
    <citation type="journal article" date="2020" name="Nat. Commun.">
        <title>Large-scale genome sequencing of mycorrhizal fungi provides insights into the early evolution of symbiotic traits.</title>
        <authorList>
            <person name="Miyauchi S."/>
            <person name="Kiss E."/>
            <person name="Kuo A."/>
            <person name="Drula E."/>
            <person name="Kohler A."/>
            <person name="Sanchez-Garcia M."/>
            <person name="Morin E."/>
            <person name="Andreopoulos B."/>
            <person name="Barry K.W."/>
            <person name="Bonito G."/>
            <person name="Buee M."/>
            <person name="Carver A."/>
            <person name="Chen C."/>
            <person name="Cichocki N."/>
            <person name="Clum A."/>
            <person name="Culley D."/>
            <person name="Crous P.W."/>
            <person name="Fauchery L."/>
            <person name="Girlanda M."/>
            <person name="Hayes R.D."/>
            <person name="Keri Z."/>
            <person name="LaButti K."/>
            <person name="Lipzen A."/>
            <person name="Lombard V."/>
            <person name="Magnuson J."/>
            <person name="Maillard F."/>
            <person name="Murat C."/>
            <person name="Nolan M."/>
            <person name="Ohm R.A."/>
            <person name="Pangilinan J."/>
            <person name="Pereira M.F."/>
            <person name="Perotto S."/>
            <person name="Peter M."/>
            <person name="Pfister S."/>
            <person name="Riley R."/>
            <person name="Sitrit Y."/>
            <person name="Stielow J.B."/>
            <person name="Szollosi G."/>
            <person name="Zifcakova L."/>
            <person name="Stursova M."/>
            <person name="Spatafora J.W."/>
            <person name="Tedersoo L."/>
            <person name="Vaario L.M."/>
            <person name="Yamada A."/>
            <person name="Yan M."/>
            <person name="Wang P."/>
            <person name="Xu J."/>
            <person name="Bruns T."/>
            <person name="Baldrian P."/>
            <person name="Vilgalys R."/>
            <person name="Dunand C."/>
            <person name="Henrissat B."/>
            <person name="Grigoriev I.V."/>
            <person name="Hibbett D."/>
            <person name="Nagy L.G."/>
            <person name="Martin F.M."/>
        </authorList>
    </citation>
    <scope>NUCLEOTIDE SEQUENCE</scope>
    <source>
        <strain evidence="1">P2</strain>
    </source>
</reference>
<proteinExistence type="predicted"/>
<evidence type="ECO:0000313" key="2">
    <source>
        <dbReference type="Proteomes" id="UP000886501"/>
    </source>
</evidence>
<reference evidence="1" key="1">
    <citation type="submission" date="2019-10" db="EMBL/GenBank/DDBJ databases">
        <authorList>
            <consortium name="DOE Joint Genome Institute"/>
            <person name="Kuo A."/>
            <person name="Miyauchi S."/>
            <person name="Kiss E."/>
            <person name="Drula E."/>
            <person name="Kohler A."/>
            <person name="Sanchez-Garcia M."/>
            <person name="Andreopoulos B."/>
            <person name="Barry K.W."/>
            <person name="Bonito G."/>
            <person name="Buee M."/>
            <person name="Carver A."/>
            <person name="Chen C."/>
            <person name="Cichocki N."/>
            <person name="Clum A."/>
            <person name="Culley D."/>
            <person name="Crous P.W."/>
            <person name="Fauchery L."/>
            <person name="Girlanda M."/>
            <person name="Hayes R."/>
            <person name="Keri Z."/>
            <person name="Labutti K."/>
            <person name="Lipzen A."/>
            <person name="Lombard V."/>
            <person name="Magnuson J."/>
            <person name="Maillard F."/>
            <person name="Morin E."/>
            <person name="Murat C."/>
            <person name="Nolan M."/>
            <person name="Ohm R."/>
            <person name="Pangilinan J."/>
            <person name="Pereira M."/>
            <person name="Perotto S."/>
            <person name="Peter M."/>
            <person name="Riley R."/>
            <person name="Sitrit Y."/>
            <person name="Stielow B."/>
            <person name="Szollosi G."/>
            <person name="Zifcakova L."/>
            <person name="Stursova M."/>
            <person name="Spatafora J.W."/>
            <person name="Tedersoo L."/>
            <person name="Vaario L.-M."/>
            <person name="Yamada A."/>
            <person name="Yan M."/>
            <person name="Wang P."/>
            <person name="Xu J."/>
            <person name="Bruns T."/>
            <person name="Baldrian P."/>
            <person name="Vilgalys R."/>
            <person name="Henrissat B."/>
            <person name="Grigoriev I.V."/>
            <person name="Hibbett D."/>
            <person name="Nagy L.G."/>
            <person name="Martin F.M."/>
        </authorList>
    </citation>
    <scope>NUCLEOTIDE SEQUENCE</scope>
    <source>
        <strain evidence="1">P2</strain>
    </source>
</reference>
<protein>
    <submittedName>
        <fullName evidence="1">Bola-like protein</fullName>
    </submittedName>
</protein>
<dbReference type="Proteomes" id="UP000886501">
    <property type="component" value="Unassembled WGS sequence"/>
</dbReference>
<dbReference type="EMBL" id="MU117965">
    <property type="protein sequence ID" value="KAF9653191.1"/>
    <property type="molecule type" value="Genomic_DNA"/>
</dbReference>
<keyword evidence="2" id="KW-1185">Reference proteome</keyword>